<evidence type="ECO:0000313" key="8">
    <source>
        <dbReference type="EMBL" id="SFT21167.1"/>
    </source>
</evidence>
<comment type="subcellular location">
    <subcellularLocation>
        <location evidence="1">Cell membrane</location>
        <topology evidence="1">Multi-pass membrane protein</topology>
    </subcellularLocation>
</comment>
<dbReference type="PANTHER" id="PTHR30213:SF1">
    <property type="entry name" value="INNER MEMBRANE PROTEIN YHJD"/>
    <property type="match status" value="1"/>
</dbReference>
<evidence type="ECO:0000256" key="4">
    <source>
        <dbReference type="ARBA" id="ARBA00022989"/>
    </source>
</evidence>
<feature type="region of interest" description="Disordered" evidence="6">
    <location>
        <begin position="1"/>
        <end position="23"/>
    </location>
</feature>
<dbReference type="InterPro" id="IPR017039">
    <property type="entry name" value="Virul_fac_BrkB"/>
</dbReference>
<dbReference type="Pfam" id="PF03631">
    <property type="entry name" value="Virul_fac_BrkB"/>
    <property type="match status" value="1"/>
</dbReference>
<gene>
    <name evidence="8" type="ORF">SAMN05444716_1139</name>
</gene>
<keyword evidence="5 7" id="KW-0472">Membrane</keyword>
<keyword evidence="3 7" id="KW-0812">Transmembrane</keyword>
<feature type="transmembrane region" description="Helical" evidence="7">
    <location>
        <begin position="215"/>
        <end position="237"/>
    </location>
</feature>
<dbReference type="PANTHER" id="PTHR30213">
    <property type="entry name" value="INNER MEMBRANE PROTEIN YHJD"/>
    <property type="match status" value="1"/>
</dbReference>
<dbReference type="GO" id="GO:0005886">
    <property type="term" value="C:plasma membrane"/>
    <property type="evidence" value="ECO:0007669"/>
    <property type="project" value="UniProtKB-SubCell"/>
</dbReference>
<feature type="transmembrane region" description="Helical" evidence="7">
    <location>
        <begin position="69"/>
        <end position="95"/>
    </location>
</feature>
<evidence type="ECO:0000256" key="6">
    <source>
        <dbReference type="SAM" id="MobiDB-lite"/>
    </source>
</evidence>
<evidence type="ECO:0000256" key="5">
    <source>
        <dbReference type="ARBA" id="ARBA00023136"/>
    </source>
</evidence>
<evidence type="ECO:0000256" key="2">
    <source>
        <dbReference type="ARBA" id="ARBA00022475"/>
    </source>
</evidence>
<dbReference type="EMBL" id="FPAB01000013">
    <property type="protein sequence ID" value="SFT21167.1"/>
    <property type="molecule type" value="Genomic_DNA"/>
</dbReference>
<dbReference type="STRING" id="1176198.SAMN05444716_1139"/>
<feature type="transmembrane region" description="Helical" evidence="7">
    <location>
        <begin position="279"/>
        <end position="298"/>
    </location>
</feature>
<reference evidence="9" key="1">
    <citation type="submission" date="2016-10" db="EMBL/GenBank/DDBJ databases">
        <authorList>
            <person name="Varghese N."/>
            <person name="Submissions S."/>
        </authorList>
    </citation>
    <scope>NUCLEOTIDE SEQUENCE [LARGE SCALE GENOMIC DNA]</scope>
    <source>
        <strain evidence="9">CGMCC 4.7047</strain>
    </source>
</reference>
<evidence type="ECO:0000256" key="3">
    <source>
        <dbReference type="ARBA" id="ARBA00022692"/>
    </source>
</evidence>
<name>A0A1I6W5A0_9ACTN</name>
<dbReference type="AlphaFoldDB" id="A0A1I6W5A0"/>
<evidence type="ECO:0000313" key="9">
    <source>
        <dbReference type="Proteomes" id="UP000198873"/>
    </source>
</evidence>
<organism evidence="8 9">
    <name type="scientific">Streptomyces harbinensis</name>
    <dbReference type="NCBI Taxonomy" id="1176198"/>
    <lineage>
        <taxon>Bacteria</taxon>
        <taxon>Bacillati</taxon>
        <taxon>Actinomycetota</taxon>
        <taxon>Actinomycetes</taxon>
        <taxon>Kitasatosporales</taxon>
        <taxon>Streptomycetaceae</taxon>
        <taxon>Streptomyces</taxon>
    </lineage>
</organism>
<protein>
    <submittedName>
        <fullName evidence="8">Membrane protein</fullName>
    </submittedName>
</protein>
<dbReference type="Proteomes" id="UP000198873">
    <property type="component" value="Unassembled WGS sequence"/>
</dbReference>
<evidence type="ECO:0000256" key="7">
    <source>
        <dbReference type="SAM" id="Phobius"/>
    </source>
</evidence>
<accession>A0A1I6W5A0</accession>
<keyword evidence="2" id="KW-1003">Cell membrane</keyword>
<feature type="region of interest" description="Disordered" evidence="6">
    <location>
        <begin position="330"/>
        <end position="351"/>
    </location>
</feature>
<keyword evidence="9" id="KW-1185">Reference proteome</keyword>
<feature type="transmembrane region" description="Helical" evidence="7">
    <location>
        <begin position="127"/>
        <end position="146"/>
    </location>
</feature>
<feature type="transmembrane region" description="Helical" evidence="7">
    <location>
        <begin position="174"/>
        <end position="195"/>
    </location>
</feature>
<proteinExistence type="predicted"/>
<keyword evidence="4 7" id="KW-1133">Transmembrane helix</keyword>
<evidence type="ECO:0000256" key="1">
    <source>
        <dbReference type="ARBA" id="ARBA00004651"/>
    </source>
</evidence>
<sequence>MGNGTKPPSAAGATGIGGRHPGTVRERDITFEERLSRLPWVGSAFAALFASRAYRVYGYLEDRTWTRLAAAVTFTSFLTLFPVIALAAAIAAAVLSDARVTDVEEWFADQVPGISQQLDLRSFFENAGAIGLAALLLLLPTGAAWVDSLRGTLRTVWDLPEPEGNPLLRKAKDLGVLAGLGAVVLLSLTASALAMNAVHWATGWLGVPRNGIAQSLLTTAAYALAIASTFALMLYVLAWLPGVRPPRRALVGACLVGAIGIEVLKLLLGGYLLNIAGRTVYGAFGAPIALLIWINLIAKLVLACCAWTATAVSSEERTGADVLGTAGRRRAAGAFGGRRRRRRPSGPAPRR</sequence>
<feature type="transmembrane region" description="Helical" evidence="7">
    <location>
        <begin position="249"/>
        <end position="273"/>
    </location>
</feature>